<name>A0ABY7G508_MYAAR</name>
<dbReference type="CDD" id="cd00037">
    <property type="entry name" value="CLECT"/>
    <property type="match status" value="1"/>
</dbReference>
<dbReference type="Pfam" id="PF00059">
    <property type="entry name" value="Lectin_C"/>
    <property type="match status" value="1"/>
</dbReference>
<evidence type="ECO:0000256" key="1">
    <source>
        <dbReference type="ARBA" id="ARBA00023157"/>
    </source>
</evidence>
<dbReference type="SMART" id="SM00034">
    <property type="entry name" value="CLECT"/>
    <property type="match status" value="1"/>
</dbReference>
<dbReference type="Gene3D" id="3.10.100.10">
    <property type="entry name" value="Mannose-Binding Protein A, subunit A"/>
    <property type="match status" value="1"/>
</dbReference>
<dbReference type="InterPro" id="IPR001304">
    <property type="entry name" value="C-type_lectin-like"/>
</dbReference>
<dbReference type="InterPro" id="IPR016186">
    <property type="entry name" value="C-type_lectin-like/link_sf"/>
</dbReference>
<feature type="domain" description="C-type lectin" evidence="2">
    <location>
        <begin position="31"/>
        <end position="148"/>
    </location>
</feature>
<evidence type="ECO:0000313" key="4">
    <source>
        <dbReference type="Proteomes" id="UP001164746"/>
    </source>
</evidence>
<dbReference type="SUPFAM" id="SSF56436">
    <property type="entry name" value="C-type lectin-like"/>
    <property type="match status" value="1"/>
</dbReference>
<dbReference type="PROSITE" id="PS50041">
    <property type="entry name" value="C_TYPE_LECTIN_2"/>
    <property type="match status" value="1"/>
</dbReference>
<keyword evidence="4" id="KW-1185">Reference proteome</keyword>
<evidence type="ECO:0000313" key="3">
    <source>
        <dbReference type="EMBL" id="WAR29525.1"/>
    </source>
</evidence>
<keyword evidence="1" id="KW-1015">Disulfide bond</keyword>
<dbReference type="PANTHER" id="PTHR22803">
    <property type="entry name" value="MANNOSE, PHOSPHOLIPASE, LECTIN RECEPTOR RELATED"/>
    <property type="match status" value="1"/>
</dbReference>
<gene>
    <name evidence="3" type="ORF">MAR_003093</name>
</gene>
<organism evidence="3 4">
    <name type="scientific">Mya arenaria</name>
    <name type="common">Soft-shell clam</name>
    <dbReference type="NCBI Taxonomy" id="6604"/>
    <lineage>
        <taxon>Eukaryota</taxon>
        <taxon>Metazoa</taxon>
        <taxon>Spiralia</taxon>
        <taxon>Lophotrochozoa</taxon>
        <taxon>Mollusca</taxon>
        <taxon>Bivalvia</taxon>
        <taxon>Autobranchia</taxon>
        <taxon>Heteroconchia</taxon>
        <taxon>Euheterodonta</taxon>
        <taxon>Imparidentia</taxon>
        <taxon>Neoheterodontei</taxon>
        <taxon>Myida</taxon>
        <taxon>Myoidea</taxon>
        <taxon>Myidae</taxon>
        <taxon>Mya</taxon>
    </lineage>
</organism>
<reference evidence="3" key="1">
    <citation type="submission" date="2022-11" db="EMBL/GenBank/DDBJ databases">
        <title>Centuries of genome instability and evolution in soft-shell clam transmissible cancer (bioRxiv).</title>
        <authorList>
            <person name="Hart S.F.M."/>
            <person name="Yonemitsu M.A."/>
            <person name="Giersch R.M."/>
            <person name="Beal B.F."/>
            <person name="Arriagada G."/>
            <person name="Davis B.W."/>
            <person name="Ostrander E.A."/>
            <person name="Goff S.P."/>
            <person name="Metzger M.J."/>
        </authorList>
    </citation>
    <scope>NUCLEOTIDE SEQUENCE</scope>
    <source>
        <strain evidence="3">MELC-2E11</strain>
        <tissue evidence="3">Siphon/mantle</tissue>
    </source>
</reference>
<proteinExistence type="predicted"/>
<protein>
    <submittedName>
        <fullName evidence="3">MRC2-like protein</fullName>
    </submittedName>
</protein>
<sequence length="150" mass="16774">MQGEGVAGQITCDTSAGYQLFTNTAGSAQLCAKIHTERKSWDEARTMCQSEGGDLVVLDSAAKSLLMKHQVYQHRHTGYWIGGKDLLGQDTFQWVNNQDIALDIGDWANGQPNNFDGGHAQDCVNMWGQDDYEWHDDMCARPLEFICERS</sequence>
<dbReference type="InterPro" id="IPR018378">
    <property type="entry name" value="C-type_lectin_CS"/>
</dbReference>
<accession>A0ABY7G508</accession>
<dbReference type="InterPro" id="IPR016187">
    <property type="entry name" value="CTDL_fold"/>
</dbReference>
<dbReference type="InterPro" id="IPR050111">
    <property type="entry name" value="C-type_lectin/snaclec_domain"/>
</dbReference>
<dbReference type="Proteomes" id="UP001164746">
    <property type="component" value="Chromosome 16"/>
</dbReference>
<dbReference type="EMBL" id="CP111027">
    <property type="protein sequence ID" value="WAR29525.1"/>
    <property type="molecule type" value="Genomic_DNA"/>
</dbReference>
<evidence type="ECO:0000259" key="2">
    <source>
        <dbReference type="PROSITE" id="PS50041"/>
    </source>
</evidence>
<dbReference type="PROSITE" id="PS00615">
    <property type="entry name" value="C_TYPE_LECTIN_1"/>
    <property type="match status" value="1"/>
</dbReference>